<reference evidence="2" key="1">
    <citation type="journal article" date="2015" name="Nature">
        <title>Complex archaea that bridge the gap between prokaryotes and eukaryotes.</title>
        <authorList>
            <person name="Spang A."/>
            <person name="Saw J.H."/>
            <person name="Jorgensen S.L."/>
            <person name="Zaremba-Niedzwiedzka K."/>
            <person name="Martijn J."/>
            <person name="Lind A.E."/>
            <person name="van Eijk R."/>
            <person name="Schleper C."/>
            <person name="Guy L."/>
            <person name="Ettema T.J."/>
        </authorList>
    </citation>
    <scope>NUCLEOTIDE SEQUENCE</scope>
</reference>
<protein>
    <submittedName>
        <fullName evidence="2">Uncharacterized protein</fullName>
    </submittedName>
</protein>
<feature type="region of interest" description="Disordered" evidence="1">
    <location>
        <begin position="82"/>
        <end position="106"/>
    </location>
</feature>
<comment type="caution">
    <text evidence="2">The sequence shown here is derived from an EMBL/GenBank/DDBJ whole genome shotgun (WGS) entry which is preliminary data.</text>
</comment>
<dbReference type="EMBL" id="LAZR01001051">
    <property type="protein sequence ID" value="KKN51707.1"/>
    <property type="molecule type" value="Genomic_DNA"/>
</dbReference>
<feature type="region of interest" description="Disordered" evidence="1">
    <location>
        <begin position="18"/>
        <end position="54"/>
    </location>
</feature>
<proteinExistence type="predicted"/>
<evidence type="ECO:0000313" key="2">
    <source>
        <dbReference type="EMBL" id="KKN51707.1"/>
    </source>
</evidence>
<evidence type="ECO:0000256" key="1">
    <source>
        <dbReference type="SAM" id="MobiDB-lite"/>
    </source>
</evidence>
<gene>
    <name evidence="2" type="ORF">LCGC14_0619940</name>
</gene>
<dbReference type="AlphaFoldDB" id="A0A0F9RPD8"/>
<feature type="region of interest" description="Disordered" evidence="1">
    <location>
        <begin position="189"/>
        <end position="247"/>
    </location>
</feature>
<organism evidence="2">
    <name type="scientific">marine sediment metagenome</name>
    <dbReference type="NCBI Taxonomy" id="412755"/>
    <lineage>
        <taxon>unclassified sequences</taxon>
        <taxon>metagenomes</taxon>
        <taxon>ecological metagenomes</taxon>
    </lineage>
</organism>
<accession>A0A0F9RPD8</accession>
<sequence length="247" mass="27210">MDWLLRWLLPFGVLGMTFAGEGEGEGGSGGEGEGAGDDGKGAAGDTVPKGDLEKANVRIQELEKSGEDMRMEVMTPEYLEFLDKKDKGGPTEPLPPATTDDEFEKMSKKDVYEKAKKDLSTDFDEKLNKVKSEWETSSKASTQMEVDQFARTHTDFNKVRPMMYGLSLDKTNSKLSLNELYEKAKSEIKTLANEPTDDEKDIQRKMGGEKPTGGSKSFDKDKKYTAESAAEEAWDENIGEGGLPPAV</sequence>
<name>A0A0F9RPD8_9ZZZZ</name>
<feature type="compositionally biased region" description="Acidic residues" evidence="1">
    <location>
        <begin position="229"/>
        <end position="238"/>
    </location>
</feature>